<evidence type="ECO:0000313" key="3">
    <source>
        <dbReference type="EMBL" id="MCW3806590.1"/>
    </source>
</evidence>
<organism evidence="3 4">
    <name type="scientific">Plebeiibacterium marinum</name>
    <dbReference type="NCBI Taxonomy" id="2992111"/>
    <lineage>
        <taxon>Bacteria</taxon>
        <taxon>Pseudomonadati</taxon>
        <taxon>Bacteroidota</taxon>
        <taxon>Bacteroidia</taxon>
        <taxon>Marinilabiliales</taxon>
        <taxon>Marinilabiliaceae</taxon>
        <taxon>Plebeiibacterium</taxon>
    </lineage>
</organism>
<protein>
    <submittedName>
        <fullName evidence="3">DUF2062 domain-containing protein</fullName>
    </submittedName>
</protein>
<comment type="caution">
    <text evidence="3">The sequence shown here is derived from an EMBL/GenBank/DDBJ whole genome shotgun (WGS) entry which is preliminary data.</text>
</comment>
<feature type="transmembrane region" description="Helical" evidence="1">
    <location>
        <begin position="128"/>
        <end position="149"/>
    </location>
</feature>
<accession>A0AAE3SLI2</accession>
<dbReference type="AlphaFoldDB" id="A0AAE3SLI2"/>
<sequence>MRKIRTYIVGIFNNTKRKFVDLVSKELSVYKVANAIALGFVLGIIPFFLGMNIWLSLFLAWRFKLNHVLVQFITNVVYPLQLLFFVPFMKYGTLLFSDESLEFSMAFIFAVFKESFLGGLQVFGMYNFYGILLWLCISFPVYFVLYFIFTYSFSRLKLVPVKA</sequence>
<keyword evidence="4" id="KW-1185">Reference proteome</keyword>
<evidence type="ECO:0000256" key="1">
    <source>
        <dbReference type="SAM" id="Phobius"/>
    </source>
</evidence>
<feature type="transmembrane region" description="Helical" evidence="1">
    <location>
        <begin position="67"/>
        <end position="89"/>
    </location>
</feature>
<evidence type="ECO:0000259" key="2">
    <source>
        <dbReference type="Pfam" id="PF09835"/>
    </source>
</evidence>
<gene>
    <name evidence="3" type="ORF">OM074_13220</name>
</gene>
<dbReference type="InterPro" id="IPR018639">
    <property type="entry name" value="DUF2062"/>
</dbReference>
<dbReference type="RefSeq" id="WP_301200165.1">
    <property type="nucleotide sequence ID" value="NZ_JAPDPI010000026.1"/>
</dbReference>
<feature type="transmembrane region" description="Helical" evidence="1">
    <location>
        <begin position="35"/>
        <end position="61"/>
    </location>
</feature>
<keyword evidence="1" id="KW-0812">Transmembrane</keyword>
<proteinExistence type="predicted"/>
<feature type="transmembrane region" description="Helical" evidence="1">
    <location>
        <begin position="101"/>
        <end position="122"/>
    </location>
</feature>
<feature type="domain" description="DUF2062" evidence="2">
    <location>
        <begin position="21"/>
        <end position="151"/>
    </location>
</feature>
<reference evidence="3" key="1">
    <citation type="submission" date="2022-10" db="EMBL/GenBank/DDBJ databases">
        <authorList>
            <person name="Yu W.X."/>
        </authorList>
    </citation>
    <scope>NUCLEOTIDE SEQUENCE</scope>
    <source>
        <strain evidence="3">D04</strain>
    </source>
</reference>
<dbReference type="Pfam" id="PF09835">
    <property type="entry name" value="DUF2062"/>
    <property type="match status" value="1"/>
</dbReference>
<evidence type="ECO:0000313" key="4">
    <source>
        <dbReference type="Proteomes" id="UP001207408"/>
    </source>
</evidence>
<dbReference type="EMBL" id="JAPDPI010000026">
    <property type="protein sequence ID" value="MCW3806590.1"/>
    <property type="molecule type" value="Genomic_DNA"/>
</dbReference>
<keyword evidence="1" id="KW-0472">Membrane</keyword>
<keyword evidence="1" id="KW-1133">Transmembrane helix</keyword>
<dbReference type="Proteomes" id="UP001207408">
    <property type="component" value="Unassembled WGS sequence"/>
</dbReference>
<name>A0AAE3SLI2_9BACT</name>